<dbReference type="Gene3D" id="1.10.1660.10">
    <property type="match status" value="1"/>
</dbReference>
<dbReference type="GO" id="GO:0003700">
    <property type="term" value="F:DNA-binding transcription factor activity"/>
    <property type="evidence" value="ECO:0007669"/>
    <property type="project" value="InterPro"/>
</dbReference>
<dbReference type="Pfam" id="PF13411">
    <property type="entry name" value="MerR_1"/>
    <property type="match status" value="1"/>
</dbReference>
<accession>A0A7H9E8N9</accession>
<organism evidence="4 5">
    <name type="scientific">Lactobacillus crispatus</name>
    <dbReference type="NCBI Taxonomy" id="47770"/>
    <lineage>
        <taxon>Bacteria</taxon>
        <taxon>Bacillati</taxon>
        <taxon>Bacillota</taxon>
        <taxon>Bacilli</taxon>
        <taxon>Lactobacillales</taxon>
        <taxon>Lactobacillaceae</taxon>
        <taxon>Lactobacillus</taxon>
    </lineage>
</organism>
<dbReference type="InterPro" id="IPR009061">
    <property type="entry name" value="DNA-bd_dom_put_sf"/>
</dbReference>
<dbReference type="InterPro" id="IPR047057">
    <property type="entry name" value="MerR_fam"/>
</dbReference>
<dbReference type="GO" id="GO:0003677">
    <property type="term" value="F:DNA binding"/>
    <property type="evidence" value="ECO:0007669"/>
    <property type="project" value="UniProtKB-KW"/>
</dbReference>
<evidence type="ECO:0000313" key="5">
    <source>
        <dbReference type="Proteomes" id="UP000510660"/>
    </source>
</evidence>
<dbReference type="RefSeq" id="WP_180860002.1">
    <property type="nucleotide sequence ID" value="NZ_CP047415.1"/>
</dbReference>
<feature type="coiled-coil region" evidence="2">
    <location>
        <begin position="77"/>
        <end position="111"/>
    </location>
</feature>
<dbReference type="Proteomes" id="UP000510660">
    <property type="component" value="Chromosome"/>
</dbReference>
<dbReference type="PANTHER" id="PTHR30204">
    <property type="entry name" value="REDOX-CYCLING DRUG-SENSING TRANSCRIPTIONAL ACTIVATOR SOXR"/>
    <property type="match status" value="1"/>
</dbReference>
<reference evidence="4 5" key="1">
    <citation type="submission" date="2020-01" db="EMBL/GenBank/DDBJ databases">
        <title>Complete and circular genome sequences of six lactobacillus isolates from horses.</title>
        <authorList>
            <person name="Hassan H.M."/>
        </authorList>
    </citation>
    <scope>NUCLEOTIDE SEQUENCE [LARGE SCALE GENOMIC DNA]</scope>
    <source>
        <strain evidence="4 5">1D</strain>
    </source>
</reference>
<dbReference type="PROSITE" id="PS50937">
    <property type="entry name" value="HTH_MERR_2"/>
    <property type="match status" value="1"/>
</dbReference>
<dbReference type="EMBL" id="CP047415">
    <property type="protein sequence ID" value="QLL74010.1"/>
    <property type="molecule type" value="Genomic_DNA"/>
</dbReference>
<evidence type="ECO:0000256" key="2">
    <source>
        <dbReference type="SAM" id="Coils"/>
    </source>
</evidence>
<proteinExistence type="predicted"/>
<evidence type="ECO:0000313" key="4">
    <source>
        <dbReference type="EMBL" id="QLL74010.1"/>
    </source>
</evidence>
<dbReference type="InterPro" id="IPR000551">
    <property type="entry name" value="MerR-type_HTH_dom"/>
</dbReference>
<keyword evidence="1" id="KW-0238">DNA-binding</keyword>
<protein>
    <submittedName>
        <fullName evidence="4">MerR family transcriptional regulator</fullName>
    </submittedName>
</protein>
<dbReference type="PANTHER" id="PTHR30204:SF98">
    <property type="entry name" value="HTH-TYPE TRANSCRIPTIONAL REGULATOR ADHR"/>
    <property type="match status" value="1"/>
</dbReference>
<dbReference type="AlphaFoldDB" id="A0A7H9E8N9"/>
<dbReference type="CDD" id="cd01109">
    <property type="entry name" value="HTH_YyaN"/>
    <property type="match status" value="1"/>
</dbReference>
<feature type="domain" description="HTH merR-type" evidence="3">
    <location>
        <begin position="3"/>
        <end position="72"/>
    </location>
</feature>
<sequence>MTNLTITQISDKYHIKPDTLRYYERIELIPQVPRQKNGNRYYNEQMQDWIEMIICLRHSGVSVEALIDYSKMMQEGDSTLQAREDLLKEQLELLEEKRFNLNRSITRLKHKILLYETGKIKQNKNYFE</sequence>
<name>A0A7H9E8N9_9LACO</name>
<gene>
    <name evidence="4" type="ORF">GTO85_06365</name>
</gene>
<keyword evidence="2" id="KW-0175">Coiled coil</keyword>
<evidence type="ECO:0000256" key="1">
    <source>
        <dbReference type="ARBA" id="ARBA00023125"/>
    </source>
</evidence>
<evidence type="ECO:0000259" key="3">
    <source>
        <dbReference type="PROSITE" id="PS50937"/>
    </source>
</evidence>
<dbReference type="SMART" id="SM00422">
    <property type="entry name" value="HTH_MERR"/>
    <property type="match status" value="1"/>
</dbReference>
<dbReference type="SUPFAM" id="SSF46955">
    <property type="entry name" value="Putative DNA-binding domain"/>
    <property type="match status" value="1"/>
</dbReference>